<comment type="function">
    <text evidence="2">Antitoxin component of a type II toxin-antitoxin (TA) system.</text>
</comment>
<organism evidence="3 4">
    <name type="scientific">Brevibacterium luteolum</name>
    <dbReference type="NCBI Taxonomy" id="199591"/>
    <lineage>
        <taxon>Bacteria</taxon>
        <taxon>Bacillati</taxon>
        <taxon>Actinomycetota</taxon>
        <taxon>Actinomycetes</taxon>
        <taxon>Micrococcales</taxon>
        <taxon>Brevibacteriaceae</taxon>
        <taxon>Brevibacterium</taxon>
    </lineage>
</organism>
<dbReference type="SUPFAM" id="SSF143120">
    <property type="entry name" value="YefM-like"/>
    <property type="match status" value="1"/>
</dbReference>
<dbReference type="Gene3D" id="3.40.1620.10">
    <property type="entry name" value="YefM-like domain"/>
    <property type="match status" value="1"/>
</dbReference>
<dbReference type="KEGG" id="blut:EW640_09200"/>
<dbReference type="RefSeq" id="WP_165883842.1">
    <property type="nucleotide sequence ID" value="NZ_CP035810.1"/>
</dbReference>
<evidence type="ECO:0000313" key="3">
    <source>
        <dbReference type="EMBL" id="QIN29438.1"/>
    </source>
</evidence>
<gene>
    <name evidence="3" type="ORF">EW640_09200</name>
</gene>
<reference evidence="3 4" key="1">
    <citation type="submission" date="2019-02" db="EMBL/GenBank/DDBJ databases">
        <title>Complete Genome Sequence and Methylome Analysis of Brevibacterium luteolum NEB1784.</title>
        <authorList>
            <person name="Fomenkov A."/>
            <person name="Roberts R.J."/>
        </authorList>
    </citation>
    <scope>NUCLEOTIDE SEQUENCE [LARGE SCALE GENOMIC DNA]</scope>
    <source>
        <strain evidence="3 4">NEB1784</strain>
    </source>
</reference>
<protein>
    <recommendedName>
        <fullName evidence="2">Antitoxin</fullName>
    </recommendedName>
</protein>
<dbReference type="Pfam" id="PF02604">
    <property type="entry name" value="PhdYeFM_antitox"/>
    <property type="match status" value="1"/>
</dbReference>
<dbReference type="InterPro" id="IPR036165">
    <property type="entry name" value="YefM-like_sf"/>
</dbReference>
<dbReference type="AlphaFoldDB" id="A0A6G8KXB2"/>
<dbReference type="InterPro" id="IPR006442">
    <property type="entry name" value="Antitoxin_Phd/YefM"/>
</dbReference>
<accession>A0A6G8KXB2</accession>
<dbReference type="Proteomes" id="UP000501518">
    <property type="component" value="Chromosome"/>
</dbReference>
<evidence type="ECO:0000256" key="1">
    <source>
        <dbReference type="ARBA" id="ARBA00009981"/>
    </source>
</evidence>
<dbReference type="EMBL" id="CP035810">
    <property type="protein sequence ID" value="QIN29438.1"/>
    <property type="molecule type" value="Genomic_DNA"/>
</dbReference>
<proteinExistence type="inferred from homology"/>
<dbReference type="NCBIfam" id="TIGR01552">
    <property type="entry name" value="phd_fam"/>
    <property type="match status" value="1"/>
</dbReference>
<comment type="similarity">
    <text evidence="1 2">Belongs to the phD/YefM antitoxin family.</text>
</comment>
<evidence type="ECO:0000313" key="4">
    <source>
        <dbReference type="Proteomes" id="UP000501518"/>
    </source>
</evidence>
<name>A0A6G8KXB2_9MICO</name>
<evidence type="ECO:0000256" key="2">
    <source>
        <dbReference type="RuleBase" id="RU362080"/>
    </source>
</evidence>
<sequence length="80" mass="8971">MTIVSARDFNQDVSAAKRAADIEPVTVTDRGRPAYVLLNIDDYRRLTGQSSESFLAAMSMDDDIDIEFARPEFIPRAAEF</sequence>